<organism evidence="7 8">
    <name type="scientific">Aporhodopirellula rubra</name>
    <dbReference type="NCBI Taxonomy" id="980271"/>
    <lineage>
        <taxon>Bacteria</taxon>
        <taxon>Pseudomonadati</taxon>
        <taxon>Planctomycetota</taxon>
        <taxon>Planctomycetia</taxon>
        <taxon>Pirellulales</taxon>
        <taxon>Pirellulaceae</taxon>
        <taxon>Aporhodopirellula</taxon>
    </lineage>
</organism>
<keyword evidence="3 6" id="KW-0732">Signal</keyword>
<comment type="function">
    <text evidence="1">Assembles around the rod to form the L-ring and probably protects the motor/basal body from shearing forces during rotation.</text>
</comment>
<evidence type="ECO:0000256" key="4">
    <source>
        <dbReference type="ARBA" id="ARBA00023143"/>
    </source>
</evidence>
<evidence type="ECO:0008006" key="9">
    <source>
        <dbReference type="Google" id="ProtNLM"/>
    </source>
</evidence>
<dbReference type="SUPFAM" id="SSF48371">
    <property type="entry name" value="ARM repeat"/>
    <property type="match status" value="1"/>
</dbReference>
<keyword evidence="8" id="KW-1185">Reference proteome</keyword>
<gene>
    <name evidence="7" type="ORF">FHS27_004443</name>
</gene>
<dbReference type="AlphaFoldDB" id="A0A7W5H843"/>
<feature type="compositionally biased region" description="Acidic residues" evidence="5">
    <location>
        <begin position="559"/>
        <end position="574"/>
    </location>
</feature>
<evidence type="ECO:0000256" key="6">
    <source>
        <dbReference type="SAM" id="SignalP"/>
    </source>
</evidence>
<accession>A0A7W5H843</accession>
<dbReference type="InterPro" id="IPR001782">
    <property type="entry name" value="Flag_FlgI"/>
</dbReference>
<keyword evidence="4" id="KW-0975">Bacterial flagellum</keyword>
<dbReference type="Proteomes" id="UP000536179">
    <property type="component" value="Unassembled WGS sequence"/>
</dbReference>
<evidence type="ECO:0000313" key="7">
    <source>
        <dbReference type="EMBL" id="MBB3208611.1"/>
    </source>
</evidence>
<feature type="signal peptide" evidence="6">
    <location>
        <begin position="1"/>
        <end position="25"/>
    </location>
</feature>
<proteinExistence type="predicted"/>
<dbReference type="PROSITE" id="PS51257">
    <property type="entry name" value="PROKAR_LIPOPROTEIN"/>
    <property type="match status" value="1"/>
</dbReference>
<dbReference type="PANTHER" id="PTHR30381:SF0">
    <property type="entry name" value="FLAGELLAR P-RING PROTEIN"/>
    <property type="match status" value="1"/>
</dbReference>
<feature type="region of interest" description="Disordered" evidence="5">
    <location>
        <begin position="551"/>
        <end position="574"/>
    </location>
</feature>
<dbReference type="InterPro" id="IPR011989">
    <property type="entry name" value="ARM-like"/>
</dbReference>
<dbReference type="GO" id="GO:0009428">
    <property type="term" value="C:bacterial-type flagellum basal body, distal rod, P ring"/>
    <property type="evidence" value="ECO:0007669"/>
    <property type="project" value="InterPro"/>
</dbReference>
<evidence type="ECO:0000256" key="5">
    <source>
        <dbReference type="SAM" id="MobiDB-lite"/>
    </source>
</evidence>
<name>A0A7W5H843_9BACT</name>
<evidence type="ECO:0000256" key="3">
    <source>
        <dbReference type="ARBA" id="ARBA00022729"/>
    </source>
</evidence>
<dbReference type="Gene3D" id="1.25.10.10">
    <property type="entry name" value="Leucine-rich Repeat Variant"/>
    <property type="match status" value="1"/>
</dbReference>
<feature type="chain" id="PRO_5030577061" description="Flagellar P-ring protein" evidence="6">
    <location>
        <begin position="26"/>
        <end position="574"/>
    </location>
</feature>
<dbReference type="GO" id="GO:0005198">
    <property type="term" value="F:structural molecule activity"/>
    <property type="evidence" value="ECO:0007669"/>
    <property type="project" value="InterPro"/>
</dbReference>
<evidence type="ECO:0000256" key="2">
    <source>
        <dbReference type="ARBA" id="ARBA00004117"/>
    </source>
</evidence>
<protein>
    <recommendedName>
        <fullName evidence="9">Flagellar P-ring protein</fullName>
    </recommendedName>
</protein>
<dbReference type="InterPro" id="IPR016024">
    <property type="entry name" value="ARM-type_fold"/>
</dbReference>
<dbReference type="PANTHER" id="PTHR30381">
    <property type="entry name" value="FLAGELLAR P-RING PERIPLASMIC PROTEIN FLGI"/>
    <property type="match status" value="1"/>
</dbReference>
<evidence type="ECO:0000313" key="8">
    <source>
        <dbReference type="Proteomes" id="UP000536179"/>
    </source>
</evidence>
<dbReference type="Pfam" id="PF02119">
    <property type="entry name" value="FlgI"/>
    <property type="match status" value="1"/>
</dbReference>
<reference evidence="7 8" key="1">
    <citation type="submission" date="2020-08" db="EMBL/GenBank/DDBJ databases">
        <title>Genomic Encyclopedia of Type Strains, Phase III (KMG-III): the genomes of soil and plant-associated and newly described type strains.</title>
        <authorList>
            <person name="Whitman W."/>
        </authorList>
    </citation>
    <scope>NUCLEOTIDE SEQUENCE [LARGE SCALE GENOMIC DNA]</scope>
    <source>
        <strain evidence="7 8">CECT 8075</strain>
    </source>
</reference>
<evidence type="ECO:0000256" key="1">
    <source>
        <dbReference type="ARBA" id="ARBA00002591"/>
    </source>
</evidence>
<dbReference type="RefSeq" id="WP_246420424.1">
    <property type="nucleotide sequence ID" value="NZ_JACHXU010000017.1"/>
</dbReference>
<dbReference type="EMBL" id="JACHXU010000017">
    <property type="protein sequence ID" value="MBB3208611.1"/>
    <property type="molecule type" value="Genomic_DNA"/>
</dbReference>
<sequence length="574" mass="62599">MSRFPTLLVCRAVLCFGMLLSGGCASWLNRGDQDESQRFEKLLKVPDPPDLIREAAIPHGLQEIRVDGVAVVNQLAGTGGPALPSSFRDRLLEEMKRNEVSEPNEYLERDDNALVQVRGLIRPGARRGDSIDLQILTPPKTEATNLHGGWLLDTRLRHQQVLNNSVRSSDVLAIGTGPVLTRGDFDGTDDVTLQVSGRILSGGLVQSDRKLGLVLRPKFQHVKMAKAIAEAINRRFYFFDGTTRRGIANAVEDDFIEIDVHPRYRQHEERLMEVVRAITVAPESSNTQARLVELAAKLRVPENAADAALQLEAIGEGAIPTLVEATSMPNPELRFYAAEALAYLDRNEAIEPLLAGIRAEPAFRSPSLSALLGLQHASAVSALQQLLDEDSLETRYGAMTVLRDRKDARASLGGENLKGQFRLYQIKSNGPPAVIVSLTRKPEVVLMGEVSPLELSSFFIGPAGLVVRRLKPGESAESIPGGGAARLRISRFRPGRPDAFAEVDATLAGLVRGIAEVGGGYGDAVATLRMAKEQGVLVDQLAFDPLPKSRRKYYRDEDGSGEEDESDEDDVKAL</sequence>
<dbReference type="GO" id="GO:0071973">
    <property type="term" value="P:bacterial-type flagellum-dependent cell motility"/>
    <property type="evidence" value="ECO:0007669"/>
    <property type="project" value="InterPro"/>
</dbReference>
<dbReference type="GO" id="GO:0030288">
    <property type="term" value="C:outer membrane-bounded periplasmic space"/>
    <property type="evidence" value="ECO:0007669"/>
    <property type="project" value="InterPro"/>
</dbReference>
<comment type="caution">
    <text evidence="7">The sequence shown here is derived from an EMBL/GenBank/DDBJ whole genome shotgun (WGS) entry which is preliminary data.</text>
</comment>
<comment type="subcellular location">
    <subcellularLocation>
        <location evidence="2">Bacterial flagellum basal body</location>
    </subcellularLocation>
</comment>